<dbReference type="RefSeq" id="WP_390357549.1">
    <property type="nucleotide sequence ID" value="NZ_JBHUIZ010000015.1"/>
</dbReference>
<reference evidence="6 7" key="1">
    <citation type="submission" date="2023-10" db="EMBL/GenBank/DDBJ databases">
        <title>Virgibacillus halophilus 5B73C genome.</title>
        <authorList>
            <person name="Miliotis G."/>
            <person name="Sengupta P."/>
            <person name="Hameed A."/>
            <person name="Chuvochina M."/>
            <person name="Mcdonagh F."/>
            <person name="Simpson A.C."/>
            <person name="Singh N.K."/>
            <person name="Rekha P.D."/>
            <person name="Raman K."/>
            <person name="Hugenholtz P."/>
            <person name="Venkateswaran K."/>
        </authorList>
    </citation>
    <scope>NUCLEOTIDE SEQUENCE [LARGE SCALE GENOMIC DNA]</scope>
    <source>
        <strain evidence="6 7">5B73C</strain>
    </source>
</reference>
<keyword evidence="7" id="KW-1185">Reference proteome</keyword>
<protein>
    <submittedName>
        <fullName evidence="6">PTS lactose/cellobiose transporter subunit IIA</fullName>
    </submittedName>
</protein>
<dbReference type="PROSITE" id="PS51095">
    <property type="entry name" value="PTS_EIIA_TYPE_3"/>
    <property type="match status" value="1"/>
</dbReference>
<organism evidence="6 7">
    <name type="scientific">Tigheibacillus halophilus</name>
    <dbReference type="NCBI Taxonomy" id="361280"/>
    <lineage>
        <taxon>Bacteria</taxon>
        <taxon>Bacillati</taxon>
        <taxon>Bacillota</taxon>
        <taxon>Bacilli</taxon>
        <taxon>Bacillales</taxon>
        <taxon>Bacillaceae</taxon>
        <taxon>Tigheibacillus</taxon>
    </lineage>
</organism>
<feature type="modified residue" description="Phosphohistidine; by HPr" evidence="5">
    <location>
        <position position="55"/>
    </location>
</feature>
<comment type="caution">
    <text evidence="6">The sequence shown here is derived from an EMBL/GenBank/DDBJ whole genome shotgun (WGS) entry which is preliminary data.</text>
</comment>
<dbReference type="InterPro" id="IPR036542">
    <property type="entry name" value="PTS_IIA_lac/cel_sf"/>
</dbReference>
<dbReference type="SUPFAM" id="SSF46973">
    <property type="entry name" value="Enzyme IIa from lactose specific PTS, IIa-lac"/>
    <property type="match status" value="1"/>
</dbReference>
<evidence type="ECO:0000256" key="1">
    <source>
        <dbReference type="ARBA" id="ARBA00022448"/>
    </source>
</evidence>
<evidence type="ECO:0000256" key="2">
    <source>
        <dbReference type="ARBA" id="ARBA00022597"/>
    </source>
</evidence>
<evidence type="ECO:0000313" key="6">
    <source>
        <dbReference type="EMBL" id="MDY0393641.1"/>
    </source>
</evidence>
<evidence type="ECO:0000256" key="4">
    <source>
        <dbReference type="ARBA" id="ARBA00022683"/>
    </source>
</evidence>
<evidence type="ECO:0000313" key="7">
    <source>
        <dbReference type="Proteomes" id="UP001281447"/>
    </source>
</evidence>
<keyword evidence="4" id="KW-0598">Phosphotransferase system</keyword>
<evidence type="ECO:0000256" key="3">
    <source>
        <dbReference type="ARBA" id="ARBA00022679"/>
    </source>
</evidence>
<dbReference type="Gene3D" id="1.20.58.80">
    <property type="entry name" value="Phosphotransferase system, lactose/cellobiose-type IIA subunit"/>
    <property type="match status" value="1"/>
</dbReference>
<dbReference type="PIRSF" id="PIRSF000699">
    <property type="entry name" value="PTS_IILac_III"/>
    <property type="match status" value="1"/>
</dbReference>
<keyword evidence="3" id="KW-0808">Transferase</keyword>
<evidence type="ECO:0000256" key="5">
    <source>
        <dbReference type="PROSITE-ProRule" id="PRU00418"/>
    </source>
</evidence>
<keyword evidence="1" id="KW-0813">Transport</keyword>
<dbReference type="Proteomes" id="UP001281447">
    <property type="component" value="Unassembled WGS sequence"/>
</dbReference>
<name>A0ABU5C438_9BACI</name>
<dbReference type="EMBL" id="JAWDIP010000003">
    <property type="protein sequence ID" value="MDY0393641.1"/>
    <property type="molecule type" value="Genomic_DNA"/>
</dbReference>
<dbReference type="Pfam" id="PF02255">
    <property type="entry name" value="PTS_IIA"/>
    <property type="match status" value="1"/>
</dbReference>
<keyword evidence="2" id="KW-0762">Sugar transport</keyword>
<dbReference type="PANTHER" id="PTHR34382:SF7">
    <property type="entry name" value="PTS SYSTEM N,N'-DIACETYLCHITOBIOSE-SPECIFIC EIIA COMPONENT"/>
    <property type="match status" value="1"/>
</dbReference>
<dbReference type="PANTHER" id="PTHR34382">
    <property type="entry name" value="PTS SYSTEM N,N'-DIACETYLCHITOBIOSE-SPECIFIC EIIA COMPONENT"/>
    <property type="match status" value="1"/>
</dbReference>
<proteinExistence type="predicted"/>
<accession>A0ABU5C438</accession>
<gene>
    <name evidence="6" type="ORF">RWE15_03285</name>
</gene>
<sequence>MEALNLARSNDFEMAKQKIVESGQELLKAHHFQTDLIQSEAKGKLEGKISILLIHAQDHLMNAMTVKEMAEEIIALRKDISK</sequence>
<dbReference type="InterPro" id="IPR003188">
    <property type="entry name" value="PTS_IIA_lac/cel"/>
</dbReference>